<dbReference type="InParanoid" id="A0A2K3DBS9"/>
<feature type="compositionally biased region" description="Low complexity" evidence="4">
    <location>
        <begin position="549"/>
        <end position="561"/>
    </location>
</feature>
<evidence type="ECO:0000256" key="4">
    <source>
        <dbReference type="SAM" id="MobiDB-lite"/>
    </source>
</evidence>
<organism evidence="5 6">
    <name type="scientific">Chlamydomonas reinhardtii</name>
    <name type="common">Chlamydomonas smithii</name>
    <dbReference type="NCBI Taxonomy" id="3055"/>
    <lineage>
        <taxon>Eukaryota</taxon>
        <taxon>Viridiplantae</taxon>
        <taxon>Chlorophyta</taxon>
        <taxon>core chlorophytes</taxon>
        <taxon>Chlorophyceae</taxon>
        <taxon>CS clade</taxon>
        <taxon>Chlamydomonadales</taxon>
        <taxon>Chlamydomonadaceae</taxon>
        <taxon>Chlamydomonas</taxon>
    </lineage>
</organism>
<dbReference type="Pfam" id="PF12796">
    <property type="entry name" value="Ank_2"/>
    <property type="match status" value="2"/>
</dbReference>
<dbReference type="Gramene" id="PNW77984">
    <property type="protein sequence ID" value="PNW77984"/>
    <property type="gene ID" value="CHLRE_10g459650v5"/>
</dbReference>
<feature type="repeat" description="ANK" evidence="3">
    <location>
        <begin position="307"/>
        <end position="339"/>
    </location>
</feature>
<dbReference type="PANTHER" id="PTHR24123">
    <property type="entry name" value="ANKYRIN REPEAT-CONTAINING"/>
    <property type="match status" value="1"/>
</dbReference>
<evidence type="ECO:0000256" key="1">
    <source>
        <dbReference type="ARBA" id="ARBA00022737"/>
    </source>
</evidence>
<dbReference type="EMBL" id="CM008971">
    <property type="protein sequence ID" value="PNW77984.1"/>
    <property type="molecule type" value="Genomic_DNA"/>
</dbReference>
<dbReference type="PROSITE" id="PS50088">
    <property type="entry name" value="ANK_REPEAT"/>
    <property type="match status" value="2"/>
</dbReference>
<dbReference type="Gene3D" id="1.25.40.20">
    <property type="entry name" value="Ankyrin repeat-containing domain"/>
    <property type="match status" value="2"/>
</dbReference>
<keyword evidence="6" id="KW-1185">Reference proteome</keyword>
<dbReference type="InterPro" id="IPR002110">
    <property type="entry name" value="Ankyrin_rpt"/>
</dbReference>
<dbReference type="KEGG" id="cre:CHLRE_10g459650v5"/>
<dbReference type="InterPro" id="IPR036770">
    <property type="entry name" value="Ankyrin_rpt-contain_sf"/>
</dbReference>
<dbReference type="GeneID" id="5723954"/>
<dbReference type="PROSITE" id="PS50297">
    <property type="entry name" value="ANK_REP_REGION"/>
    <property type="match status" value="2"/>
</dbReference>
<dbReference type="RefSeq" id="XP_042920525.1">
    <property type="nucleotide sequence ID" value="XM_043067128.1"/>
</dbReference>
<dbReference type="Proteomes" id="UP000006906">
    <property type="component" value="Chromosome 10"/>
</dbReference>
<evidence type="ECO:0000256" key="3">
    <source>
        <dbReference type="PROSITE-ProRule" id="PRU00023"/>
    </source>
</evidence>
<evidence type="ECO:0000313" key="5">
    <source>
        <dbReference type="EMBL" id="PNW77984.1"/>
    </source>
</evidence>
<dbReference type="ExpressionAtlas" id="A0A2K3DBS9">
    <property type="expression patterns" value="baseline and differential"/>
</dbReference>
<name>A0A2K3DBS9_CHLRE</name>
<accession>A0A2K3DBS9</accession>
<evidence type="ECO:0000256" key="2">
    <source>
        <dbReference type="ARBA" id="ARBA00023043"/>
    </source>
</evidence>
<feature type="region of interest" description="Disordered" evidence="4">
    <location>
        <begin position="518"/>
        <end position="597"/>
    </location>
</feature>
<reference evidence="5 6" key="1">
    <citation type="journal article" date="2007" name="Science">
        <title>The Chlamydomonas genome reveals the evolution of key animal and plant functions.</title>
        <authorList>
            <person name="Merchant S.S."/>
            <person name="Prochnik S.E."/>
            <person name="Vallon O."/>
            <person name="Harris E.H."/>
            <person name="Karpowicz S.J."/>
            <person name="Witman G.B."/>
            <person name="Terry A."/>
            <person name="Salamov A."/>
            <person name="Fritz-Laylin L.K."/>
            <person name="Marechal-Drouard L."/>
            <person name="Marshall W.F."/>
            <person name="Qu L.H."/>
            <person name="Nelson D.R."/>
            <person name="Sanderfoot A.A."/>
            <person name="Spalding M.H."/>
            <person name="Kapitonov V.V."/>
            <person name="Ren Q."/>
            <person name="Ferris P."/>
            <person name="Lindquist E."/>
            <person name="Shapiro H."/>
            <person name="Lucas S.M."/>
            <person name="Grimwood J."/>
            <person name="Schmutz J."/>
            <person name="Cardol P."/>
            <person name="Cerutti H."/>
            <person name="Chanfreau G."/>
            <person name="Chen C.L."/>
            <person name="Cognat V."/>
            <person name="Croft M.T."/>
            <person name="Dent R."/>
            <person name="Dutcher S."/>
            <person name="Fernandez E."/>
            <person name="Fukuzawa H."/>
            <person name="Gonzalez-Ballester D."/>
            <person name="Gonzalez-Halphen D."/>
            <person name="Hallmann A."/>
            <person name="Hanikenne M."/>
            <person name="Hippler M."/>
            <person name="Inwood W."/>
            <person name="Jabbari K."/>
            <person name="Kalanon M."/>
            <person name="Kuras R."/>
            <person name="Lefebvre P.A."/>
            <person name="Lemaire S.D."/>
            <person name="Lobanov A.V."/>
            <person name="Lohr M."/>
            <person name="Manuell A."/>
            <person name="Meier I."/>
            <person name="Mets L."/>
            <person name="Mittag M."/>
            <person name="Mittelmeier T."/>
            <person name="Moroney J.V."/>
            <person name="Moseley J."/>
            <person name="Napoli C."/>
            <person name="Nedelcu A.M."/>
            <person name="Niyogi K."/>
            <person name="Novoselov S.V."/>
            <person name="Paulsen I.T."/>
            <person name="Pazour G."/>
            <person name="Purton S."/>
            <person name="Ral J.P."/>
            <person name="Riano-Pachon D.M."/>
            <person name="Riekhof W."/>
            <person name="Rymarquis L."/>
            <person name="Schroda M."/>
            <person name="Stern D."/>
            <person name="Umen J."/>
            <person name="Willows R."/>
            <person name="Wilson N."/>
            <person name="Zimmer S.L."/>
            <person name="Allmer J."/>
            <person name="Balk J."/>
            <person name="Bisova K."/>
            <person name="Chen C.J."/>
            <person name="Elias M."/>
            <person name="Gendler K."/>
            <person name="Hauser C."/>
            <person name="Lamb M.R."/>
            <person name="Ledford H."/>
            <person name="Long J.C."/>
            <person name="Minagawa J."/>
            <person name="Page M.D."/>
            <person name="Pan J."/>
            <person name="Pootakham W."/>
            <person name="Roje S."/>
            <person name="Rose A."/>
            <person name="Stahlberg E."/>
            <person name="Terauchi A.M."/>
            <person name="Yang P."/>
            <person name="Ball S."/>
            <person name="Bowler C."/>
            <person name="Dieckmann C.L."/>
            <person name="Gladyshev V.N."/>
            <person name="Green P."/>
            <person name="Jorgensen R."/>
            <person name="Mayfield S."/>
            <person name="Mueller-Roeber B."/>
            <person name="Rajamani S."/>
            <person name="Sayre R.T."/>
            <person name="Brokstein P."/>
            <person name="Dubchak I."/>
            <person name="Goodstein D."/>
            <person name="Hornick L."/>
            <person name="Huang Y.W."/>
            <person name="Jhaveri J."/>
            <person name="Luo Y."/>
            <person name="Martinez D."/>
            <person name="Ngau W.C."/>
            <person name="Otillar B."/>
            <person name="Poliakov A."/>
            <person name="Porter A."/>
            <person name="Szajkowski L."/>
            <person name="Werner G."/>
            <person name="Zhou K."/>
            <person name="Grigoriev I.V."/>
            <person name="Rokhsar D.S."/>
            <person name="Grossman A.R."/>
        </authorList>
    </citation>
    <scope>NUCLEOTIDE SEQUENCE [LARGE SCALE GENOMIC DNA]</scope>
    <source>
        <strain evidence="6">CC-503</strain>
    </source>
</reference>
<gene>
    <name evidence="5" type="ORF">CHLRE_10g459650v5</name>
</gene>
<dbReference type="AlphaFoldDB" id="A0A2K3DBS9"/>
<dbReference type="SUPFAM" id="SSF48403">
    <property type="entry name" value="Ankyrin repeat"/>
    <property type="match status" value="1"/>
</dbReference>
<dbReference type="OrthoDB" id="546835at2759"/>
<evidence type="ECO:0000313" key="6">
    <source>
        <dbReference type="Proteomes" id="UP000006906"/>
    </source>
</evidence>
<protein>
    <submittedName>
        <fullName evidence="5">Uncharacterized protein</fullName>
    </submittedName>
</protein>
<sequence>MAGPCNDNISGSHLTVLPRGALLSILAESGNANFEGTCKPLRGLLGELLAHQRKQHDSQLFPRFLLSSLGAQSCARRAFAACQASGLLAGLPEYRSDALVSSVLAGLVELGAEVDLHDAFLLSAAAKAGYAGAIEVLLSKLRFGPSTFALSRALTAAAQNGRARAVATLLRAGAPAAAYNHAALEAAAQGGNPEVVYRLCAAGADPTADGGAALRAAVCGGHTAAARVLLQYGADARARCSAALLHACELPAAAVAAVVTAVANPAPDAAAKQLKGADVEGPISAHEAAVLELVALLLATGADARAHGRASLEAAAARGYERVVRLLLRAGADPAACNSSALVAASVQGHEGVVDLLLESGADPWDMSSLALRTASDRGFGALVDRLRAAAASRRPAHSTHDSLADCDGGHHTPSVMSGAFALGRGSSGERVCRSTTANATAEALAMAMATASRRGGGAPEAGGSSHARAAHGILRTAPGLSMTSAGQQFLSGANASASHAAYACSGRRPLPLRAAKSGRHWNMGDPSRGGASGANHAACGTGHGHGAAGSSSSGSPAGAERSGGRGGVATLAVPSGWRRHAGDGGGSAAGSPSQSVGTNIVSTTQYGEGISTAILSTTHASAYGSMLQTVNGAAVLAHSGTGNAGCTAPKGGGWPVSRGGGAVPVGLALGQGVVLGPSMQDAFRSFS</sequence>
<feature type="repeat" description="ANK" evidence="3">
    <location>
        <begin position="209"/>
        <end position="241"/>
    </location>
</feature>
<keyword evidence="1" id="KW-0677">Repeat</keyword>
<dbReference type="InterPro" id="IPR051165">
    <property type="entry name" value="Multifunctional_ANK_Repeat"/>
</dbReference>
<keyword evidence="2 3" id="KW-0040">ANK repeat</keyword>
<dbReference type="SMART" id="SM00248">
    <property type="entry name" value="ANK"/>
    <property type="match status" value="5"/>
</dbReference>
<dbReference type="PANTHER" id="PTHR24123:SF33">
    <property type="entry name" value="PROTEIN HOS4"/>
    <property type="match status" value="1"/>
</dbReference>
<proteinExistence type="predicted"/>